<protein>
    <submittedName>
        <fullName evidence="18">Pheromone A receptor-domain-containing protein</fullName>
    </submittedName>
</protein>
<evidence type="ECO:0000256" key="2">
    <source>
        <dbReference type="ARBA" id="ARBA00005575"/>
    </source>
</evidence>
<feature type="transmembrane region" description="Helical" evidence="15">
    <location>
        <begin position="227"/>
        <end position="250"/>
    </location>
</feature>
<feature type="transmembrane region" description="Helical" evidence="15">
    <location>
        <begin position="94"/>
        <end position="115"/>
    </location>
</feature>
<comment type="similarity">
    <text evidence="2">Belongs to the protein kinase superfamily. CAMK Ser/Thr protein kinase family. CHEK2 subfamily.</text>
</comment>
<dbReference type="GO" id="GO:0005886">
    <property type="term" value="C:plasma membrane"/>
    <property type="evidence" value="ECO:0007669"/>
    <property type="project" value="TreeGrafter"/>
</dbReference>
<keyword evidence="8 15" id="KW-1133">Transmembrane helix</keyword>
<dbReference type="GO" id="GO:0004672">
    <property type="term" value="F:protein kinase activity"/>
    <property type="evidence" value="ECO:0007669"/>
    <property type="project" value="InterPro"/>
</dbReference>
<evidence type="ECO:0000256" key="11">
    <source>
        <dbReference type="ARBA" id="ARBA00023170"/>
    </source>
</evidence>
<dbReference type="SMART" id="SM00220">
    <property type="entry name" value="S_TKc"/>
    <property type="match status" value="1"/>
</dbReference>
<evidence type="ECO:0000256" key="9">
    <source>
        <dbReference type="ARBA" id="ARBA00023040"/>
    </source>
</evidence>
<comment type="subcellular location">
    <subcellularLocation>
        <location evidence="1">Membrane</location>
        <topology evidence="1">Multi-pass membrane protein</topology>
    </subcellularLocation>
</comment>
<feature type="domain" description="Protein kinase" evidence="17">
    <location>
        <begin position="628"/>
        <end position="942"/>
    </location>
</feature>
<dbReference type="Gene3D" id="2.60.200.20">
    <property type="match status" value="1"/>
</dbReference>
<feature type="transmembrane region" description="Helical" evidence="15">
    <location>
        <begin position="56"/>
        <end position="74"/>
    </location>
</feature>
<organism evidence="18 19">
    <name type="scientific">Paraphoma chrysanthemicola</name>
    <dbReference type="NCBI Taxonomy" id="798071"/>
    <lineage>
        <taxon>Eukaryota</taxon>
        <taxon>Fungi</taxon>
        <taxon>Dikarya</taxon>
        <taxon>Ascomycota</taxon>
        <taxon>Pezizomycotina</taxon>
        <taxon>Dothideomycetes</taxon>
        <taxon>Pleosporomycetidae</taxon>
        <taxon>Pleosporales</taxon>
        <taxon>Pleosporineae</taxon>
        <taxon>Phaeosphaeriaceae</taxon>
        <taxon>Paraphoma</taxon>
    </lineage>
</organism>
<keyword evidence="5 15" id="KW-0812">Transmembrane</keyword>
<dbReference type="InterPro" id="IPR008984">
    <property type="entry name" value="SMAD_FHA_dom_sf"/>
</dbReference>
<dbReference type="EMBL" id="JAGMVJ010000009">
    <property type="protein sequence ID" value="KAH7087864.1"/>
    <property type="molecule type" value="Genomic_DNA"/>
</dbReference>
<evidence type="ECO:0000256" key="15">
    <source>
        <dbReference type="SAM" id="Phobius"/>
    </source>
</evidence>
<dbReference type="CDD" id="cd14966">
    <property type="entry name" value="7tmD_STE3"/>
    <property type="match status" value="1"/>
</dbReference>
<comment type="similarity">
    <text evidence="3">Belongs to the G-protein coupled receptor 4 family.</text>
</comment>
<dbReference type="Gene3D" id="1.10.510.10">
    <property type="entry name" value="Transferase(Phosphotransferase) domain 1"/>
    <property type="match status" value="1"/>
</dbReference>
<gene>
    <name evidence="18" type="ORF">FB567DRAFT_442943</name>
</gene>
<dbReference type="OrthoDB" id="74764at2759"/>
<evidence type="ECO:0000256" key="4">
    <source>
        <dbReference type="ARBA" id="ARBA00022507"/>
    </source>
</evidence>
<dbReference type="AlphaFoldDB" id="A0A8K0R9G3"/>
<dbReference type="PROSITE" id="PS50011">
    <property type="entry name" value="PROTEIN_KINASE_DOM"/>
    <property type="match status" value="1"/>
</dbReference>
<keyword evidence="19" id="KW-1185">Reference proteome</keyword>
<dbReference type="InterPro" id="IPR000719">
    <property type="entry name" value="Prot_kinase_dom"/>
</dbReference>
<keyword evidence="11 18" id="KW-0675">Receptor</keyword>
<feature type="region of interest" description="Disordered" evidence="14">
    <location>
        <begin position="1143"/>
        <end position="1163"/>
    </location>
</feature>
<comment type="caution">
    <text evidence="18">The sequence shown here is derived from an EMBL/GenBank/DDBJ whole genome shotgun (WGS) entry which is preliminary data.</text>
</comment>
<evidence type="ECO:0000256" key="8">
    <source>
        <dbReference type="ARBA" id="ARBA00022989"/>
    </source>
</evidence>
<proteinExistence type="inferred from homology"/>
<evidence type="ECO:0000259" key="17">
    <source>
        <dbReference type="PROSITE" id="PS50011"/>
    </source>
</evidence>
<keyword evidence="9" id="KW-0297">G-protein coupled receptor</keyword>
<evidence type="ECO:0000256" key="10">
    <source>
        <dbReference type="ARBA" id="ARBA00023136"/>
    </source>
</evidence>
<dbReference type="PROSITE" id="PS00108">
    <property type="entry name" value="PROTEIN_KINASE_ST"/>
    <property type="match status" value="1"/>
</dbReference>
<dbReference type="PROSITE" id="PS00107">
    <property type="entry name" value="PROTEIN_KINASE_ATP"/>
    <property type="match status" value="1"/>
</dbReference>
<reference evidence="18" key="1">
    <citation type="journal article" date="2021" name="Nat. Commun.">
        <title>Genetic determinants of endophytism in the Arabidopsis root mycobiome.</title>
        <authorList>
            <person name="Mesny F."/>
            <person name="Miyauchi S."/>
            <person name="Thiergart T."/>
            <person name="Pickel B."/>
            <person name="Atanasova L."/>
            <person name="Karlsson M."/>
            <person name="Huettel B."/>
            <person name="Barry K.W."/>
            <person name="Haridas S."/>
            <person name="Chen C."/>
            <person name="Bauer D."/>
            <person name="Andreopoulos W."/>
            <person name="Pangilinan J."/>
            <person name="LaButti K."/>
            <person name="Riley R."/>
            <person name="Lipzen A."/>
            <person name="Clum A."/>
            <person name="Drula E."/>
            <person name="Henrissat B."/>
            <person name="Kohler A."/>
            <person name="Grigoriev I.V."/>
            <person name="Martin F.M."/>
            <person name="Hacquard S."/>
        </authorList>
    </citation>
    <scope>NUCLEOTIDE SEQUENCE</scope>
    <source>
        <strain evidence="18">MPI-SDFR-AT-0120</strain>
    </source>
</reference>
<evidence type="ECO:0000256" key="6">
    <source>
        <dbReference type="ARBA" id="ARBA00022741"/>
    </source>
</evidence>
<name>A0A8K0R9G3_9PLEO</name>
<evidence type="ECO:0000256" key="5">
    <source>
        <dbReference type="ARBA" id="ARBA00022692"/>
    </source>
</evidence>
<dbReference type="InterPro" id="IPR011009">
    <property type="entry name" value="Kinase-like_dom_sf"/>
</dbReference>
<dbReference type="PANTHER" id="PTHR28097:SF1">
    <property type="entry name" value="PHEROMONE A FACTOR RECEPTOR"/>
    <property type="match status" value="1"/>
</dbReference>
<dbReference type="PRINTS" id="PR00899">
    <property type="entry name" value="GPCRSTE3"/>
</dbReference>
<accession>A0A8K0R9G3</accession>
<keyword evidence="6 13" id="KW-0547">Nucleotide-binding</keyword>
<dbReference type="Proteomes" id="UP000813461">
    <property type="component" value="Unassembled WGS sequence"/>
</dbReference>
<evidence type="ECO:0000256" key="13">
    <source>
        <dbReference type="PROSITE-ProRule" id="PRU10141"/>
    </source>
</evidence>
<evidence type="ECO:0000256" key="1">
    <source>
        <dbReference type="ARBA" id="ARBA00004141"/>
    </source>
</evidence>
<dbReference type="SUPFAM" id="SSF56112">
    <property type="entry name" value="Protein kinase-like (PK-like)"/>
    <property type="match status" value="1"/>
</dbReference>
<dbReference type="SUPFAM" id="SSF49879">
    <property type="entry name" value="SMAD/FHA domain"/>
    <property type="match status" value="1"/>
</dbReference>
<sequence length="1163" mass="131121">MYSIHVPGNTTFAEAASASLYPQAVILPILAFPSWILCIPPLLWHFRQGNIAAGSLILWCIMVNFFNAINPLIWPRDNLSHWWHGSVWCDINVRIQVGAVVGTTASAAMIVRKLAKVMDTSNITVSTSRNHKRKEHALEMFWCWGYPLIMMVLYYIVQPARYMIFGIVGCISPFDRSWPSIVVSYMWVVITTCVAGGYALILTYRLYRYRREFIRLVAARNTTKSRFIRLFTICIIIILVYMPYATYLVVALCRSLRVSNTPYSWNRVHDPVAFNTIIRVASLGAVTIDKWGQVITGYVIFFVFGTGSDAENMYKSALTGLGLGKWFPGLYTRRQSGAGTPRSFVAVRSWSESVSSRAKSLWSSTRTDSVDGTVREGSVAGMESVRRLRTGEMDDENTTSMTTRRSVFTRFFAKRTTRDSILPRFAQRSVTEMTDTNTHTSTTTRDRSPGVEARVWATDKAGSPCVSEADGVHVCRENECTTHSHTRLTHADIHGSIAICANEQFLLGRDPGCCRYCWSDDLTISRRHLRIHCILYDQDPISEVAPFVYATNVSVNGTFLKKSNPECTGSQGRGILMGQNNTFLLDEGDELHLSETVWLEFSSVKDIYEAKFTAIQEREKAIFARDYLITGRLLGEGGYGKVLVGIEQATQRQLACKMIRLDHLYENTPLPSLRQPTGPRARKGVRAVKRWPTRVVASFREFDILKELRHPNVISIEKVFWSNSSIYIFLELVTGGDLFSYLEYKGGRLDNAQATVVIRQVLVGLEYLHEHEIVHRDLKPDNILMTSLDDGARVVITDFGNARYLPDAGGRSQPTANKYRRMFSYVGTLEFAAPEIHRVNPTVGDDEGYSKSVDMWSIGAITATVLSGECLFTNRTHPLYDENPRMVIMGLAARCDLSVLDDEYHPSWSEVEPLAKDFIKRLLVLKEHARMTSTQALAHRWFSNECYAEDLEDVYRRSIEGWKPRHVSSQLVERISKSLPDLTAVGLPGEAISQDNVSRFVHPSEQKLTQNIIQTLSASQYWRANTPLPSITEDYENANFHYASQVRPPSNDGNQAGYVDHLSRNVHDRDSSLPQSLGVSQASNQLGEHYDEYGCTQHGPSDSQHQDSINTLKATGRYRNEPGDGTNAKDEDLDNVIDLTNSQYEQGSGVQHPRRPPQEVILV</sequence>
<evidence type="ECO:0000256" key="14">
    <source>
        <dbReference type="SAM" id="MobiDB-lite"/>
    </source>
</evidence>
<feature type="binding site" evidence="13">
    <location>
        <position position="657"/>
    </location>
    <ligand>
        <name>ATP</name>
        <dbReference type="ChEBI" id="CHEBI:30616"/>
    </ligand>
</feature>
<feature type="domain" description="FHA" evidence="16">
    <location>
        <begin position="505"/>
        <end position="565"/>
    </location>
</feature>
<dbReference type="GO" id="GO:0005524">
    <property type="term" value="F:ATP binding"/>
    <property type="evidence" value="ECO:0007669"/>
    <property type="project" value="UniProtKB-UniRule"/>
</dbReference>
<evidence type="ECO:0000259" key="16">
    <source>
        <dbReference type="PROSITE" id="PS50006"/>
    </source>
</evidence>
<evidence type="ECO:0000313" key="19">
    <source>
        <dbReference type="Proteomes" id="UP000813461"/>
    </source>
</evidence>
<keyword evidence="12" id="KW-0807">Transducer</keyword>
<evidence type="ECO:0000313" key="18">
    <source>
        <dbReference type="EMBL" id="KAH7087864.1"/>
    </source>
</evidence>
<dbReference type="Gene3D" id="3.30.200.20">
    <property type="entry name" value="Phosphorylase Kinase, domain 1"/>
    <property type="match status" value="1"/>
</dbReference>
<feature type="transmembrane region" description="Helical" evidence="15">
    <location>
        <begin position="136"/>
        <end position="157"/>
    </location>
</feature>
<evidence type="ECO:0000256" key="12">
    <source>
        <dbReference type="ARBA" id="ARBA00023224"/>
    </source>
</evidence>
<feature type="transmembrane region" description="Helical" evidence="15">
    <location>
        <begin position="20"/>
        <end position="44"/>
    </location>
</feature>
<keyword evidence="10 15" id="KW-0472">Membrane</keyword>
<feature type="transmembrane region" description="Helical" evidence="15">
    <location>
        <begin position="185"/>
        <end position="207"/>
    </location>
</feature>
<dbReference type="InterPro" id="IPR017441">
    <property type="entry name" value="Protein_kinase_ATP_BS"/>
</dbReference>
<dbReference type="Pfam" id="PF00069">
    <property type="entry name" value="Pkinase"/>
    <property type="match status" value="1"/>
</dbReference>
<dbReference type="PROSITE" id="PS50006">
    <property type="entry name" value="FHA_DOMAIN"/>
    <property type="match status" value="1"/>
</dbReference>
<dbReference type="InterPro" id="IPR000253">
    <property type="entry name" value="FHA_dom"/>
</dbReference>
<evidence type="ECO:0000256" key="7">
    <source>
        <dbReference type="ARBA" id="ARBA00022840"/>
    </source>
</evidence>
<keyword evidence="4" id="KW-0589">Pheromone response</keyword>
<dbReference type="PANTHER" id="PTHR28097">
    <property type="entry name" value="PHEROMONE A FACTOR RECEPTOR"/>
    <property type="match status" value="1"/>
</dbReference>
<evidence type="ECO:0000256" key="3">
    <source>
        <dbReference type="ARBA" id="ARBA00011085"/>
    </source>
</evidence>
<dbReference type="InterPro" id="IPR001499">
    <property type="entry name" value="GPCR_STE3"/>
</dbReference>
<dbReference type="GO" id="GO:0004932">
    <property type="term" value="F:mating-type factor pheromone receptor activity"/>
    <property type="evidence" value="ECO:0007669"/>
    <property type="project" value="InterPro"/>
</dbReference>
<dbReference type="InterPro" id="IPR008271">
    <property type="entry name" value="Ser/Thr_kinase_AS"/>
</dbReference>
<dbReference type="Pfam" id="PF02076">
    <property type="entry name" value="STE3"/>
    <property type="match status" value="1"/>
</dbReference>
<keyword evidence="7 13" id="KW-0067">ATP-binding</keyword>
<dbReference type="GO" id="GO:0000750">
    <property type="term" value="P:pheromone-dependent signal transduction involved in conjugation with cellular fusion"/>
    <property type="evidence" value="ECO:0007669"/>
    <property type="project" value="TreeGrafter"/>
</dbReference>